<gene>
    <name evidence="1" type="ORF">LCMAC103_01590</name>
</gene>
<reference evidence="1" key="1">
    <citation type="journal article" date="2019" name="MBio">
        <title>Virus Genomes from Deep Sea Sediments Expand the Ocean Megavirome and Support Independent Origins of Viral Gigantism.</title>
        <authorList>
            <person name="Backstrom D."/>
            <person name="Yutin N."/>
            <person name="Jorgensen S.L."/>
            <person name="Dharamshi J."/>
            <person name="Homa F."/>
            <person name="Zaremba-Niedwiedzka K."/>
            <person name="Spang A."/>
            <person name="Wolf Y.I."/>
            <person name="Koonin E.V."/>
            <person name="Ettema T.J."/>
        </authorList>
    </citation>
    <scope>NUCLEOTIDE SEQUENCE</scope>
</reference>
<name>A0A481YW81_9VIRU</name>
<proteinExistence type="predicted"/>
<protein>
    <submittedName>
        <fullName evidence="1">Uncharacterized protein</fullName>
    </submittedName>
</protein>
<sequence>MDAIDERICGLLLGEVVATIKRVERSPRGSPEILVTCSNERDAPSDLLDAIEAGLPFPVHLPEGANSRRDLPEGANSRRECEEKFDHFYSPFEYRVGRKLLCFDRGANPGELVVGFCFEISWRRGGGPSFQGLMWLDEAGCWTCRDSYFANACVANGVQSARECYPALRGAKIASVDLECRPDEYTKINGASIRAGAM</sequence>
<organism evidence="1">
    <name type="scientific">Marseillevirus LCMAC103</name>
    <dbReference type="NCBI Taxonomy" id="2506604"/>
    <lineage>
        <taxon>Viruses</taxon>
        <taxon>Varidnaviria</taxon>
        <taxon>Bamfordvirae</taxon>
        <taxon>Nucleocytoviricota</taxon>
        <taxon>Megaviricetes</taxon>
        <taxon>Pimascovirales</taxon>
        <taxon>Pimascovirales incertae sedis</taxon>
        <taxon>Marseilleviridae</taxon>
    </lineage>
</organism>
<dbReference type="EMBL" id="MK500337">
    <property type="protein sequence ID" value="QBK86824.1"/>
    <property type="molecule type" value="Genomic_DNA"/>
</dbReference>
<accession>A0A481YW81</accession>
<evidence type="ECO:0000313" key="1">
    <source>
        <dbReference type="EMBL" id="QBK86824.1"/>
    </source>
</evidence>